<protein>
    <submittedName>
        <fullName evidence="2">Uncharacterized protein</fullName>
    </submittedName>
</protein>
<keyword evidence="3" id="KW-1185">Reference proteome</keyword>
<dbReference type="PANTHER" id="PTHR33257">
    <property type="entry name" value="OS05G0165500 PROTEIN"/>
    <property type="match status" value="1"/>
</dbReference>
<dbReference type="PANTHER" id="PTHR33257:SF4">
    <property type="entry name" value="EXPRESSED PROTEIN"/>
    <property type="match status" value="1"/>
</dbReference>
<evidence type="ECO:0000313" key="3">
    <source>
        <dbReference type="Proteomes" id="UP001188597"/>
    </source>
</evidence>
<name>A0AA89AU17_9ASTE</name>
<proteinExistence type="predicted"/>
<gene>
    <name evidence="2" type="ORF">RJ639_005419</name>
</gene>
<organism evidence="2 3">
    <name type="scientific">Escallonia herrerae</name>
    <dbReference type="NCBI Taxonomy" id="1293975"/>
    <lineage>
        <taxon>Eukaryota</taxon>
        <taxon>Viridiplantae</taxon>
        <taxon>Streptophyta</taxon>
        <taxon>Embryophyta</taxon>
        <taxon>Tracheophyta</taxon>
        <taxon>Spermatophyta</taxon>
        <taxon>Magnoliopsida</taxon>
        <taxon>eudicotyledons</taxon>
        <taxon>Gunneridae</taxon>
        <taxon>Pentapetalae</taxon>
        <taxon>asterids</taxon>
        <taxon>campanulids</taxon>
        <taxon>Escalloniales</taxon>
        <taxon>Escalloniaceae</taxon>
        <taxon>Escallonia</taxon>
    </lineage>
</organism>
<evidence type="ECO:0000313" key="2">
    <source>
        <dbReference type="EMBL" id="KAK3015210.1"/>
    </source>
</evidence>
<feature type="compositionally biased region" description="Low complexity" evidence="1">
    <location>
        <begin position="244"/>
        <end position="254"/>
    </location>
</feature>
<evidence type="ECO:0000256" key="1">
    <source>
        <dbReference type="SAM" id="MobiDB-lite"/>
    </source>
</evidence>
<accession>A0AA89AU17</accession>
<feature type="compositionally biased region" description="Low complexity" evidence="1">
    <location>
        <begin position="223"/>
        <end position="234"/>
    </location>
</feature>
<feature type="region of interest" description="Disordered" evidence="1">
    <location>
        <begin position="222"/>
        <end position="261"/>
    </location>
</feature>
<dbReference type="EMBL" id="JAVXUP010001161">
    <property type="protein sequence ID" value="KAK3015210.1"/>
    <property type="molecule type" value="Genomic_DNA"/>
</dbReference>
<reference evidence="2" key="1">
    <citation type="submission" date="2022-12" db="EMBL/GenBank/DDBJ databases">
        <title>Draft genome assemblies for two species of Escallonia (Escalloniales).</title>
        <authorList>
            <person name="Chanderbali A."/>
            <person name="Dervinis C."/>
            <person name="Anghel I."/>
            <person name="Soltis D."/>
            <person name="Soltis P."/>
            <person name="Zapata F."/>
        </authorList>
    </citation>
    <scope>NUCLEOTIDE SEQUENCE</scope>
    <source>
        <strain evidence="2">UCBG64.0493</strain>
        <tissue evidence="2">Leaf</tissue>
    </source>
</reference>
<feature type="region of interest" description="Disordered" evidence="1">
    <location>
        <begin position="162"/>
        <end position="190"/>
    </location>
</feature>
<sequence>MFNGRRELPQRSRHVKQDEKKFLPRFLSKEISSKAEPSFRVLYYGDSSGAVPFTWESQPGTPKHALSCETSLIPPLTPPPSYQSCPMVIAKSKHKFLVNVFPLRNSKKKHNLVSPVSFSSSSVSSSCSSSYSLPSTPMNPLLVRGRSCFLARSAGQFEVDEDAAAGGGGSPTSTLCFGVKEGSSGKGRRGMNKVKGKLLAIVGHVPTPEQVCVNAMCIIGKNPPSTSSRSSVNPSPLPSPTKPSSPSNATPSPKTHQPQKP</sequence>
<comment type="caution">
    <text evidence="2">The sequence shown here is derived from an EMBL/GenBank/DDBJ whole genome shotgun (WGS) entry which is preliminary data.</text>
</comment>
<dbReference type="AlphaFoldDB" id="A0AA89AU17"/>
<dbReference type="Proteomes" id="UP001188597">
    <property type="component" value="Unassembled WGS sequence"/>
</dbReference>